<keyword evidence="6" id="KW-0812">Transmembrane</keyword>
<dbReference type="InterPro" id="IPR039605">
    <property type="entry name" value="AHL"/>
</dbReference>
<dbReference type="EMBL" id="JBEAFC010000001">
    <property type="protein sequence ID" value="KAL1568914.1"/>
    <property type="molecule type" value="Genomic_DNA"/>
</dbReference>
<dbReference type="AlphaFoldDB" id="A0ABD1IM45"/>
<feature type="domain" description="PPC" evidence="7">
    <location>
        <begin position="54"/>
        <end position="166"/>
    </location>
</feature>
<dbReference type="GO" id="GO:0005634">
    <property type="term" value="C:nucleus"/>
    <property type="evidence" value="ECO:0007669"/>
    <property type="project" value="UniProtKB-SubCell"/>
</dbReference>
<reference evidence="8 9" key="1">
    <citation type="submission" date="2024-06" db="EMBL/GenBank/DDBJ databases">
        <title>A chromosome level genome sequence of Diviner's sage (Salvia divinorum).</title>
        <authorList>
            <person name="Ford S.A."/>
            <person name="Ro D.-K."/>
            <person name="Ness R.W."/>
            <person name="Phillips M.A."/>
        </authorList>
    </citation>
    <scope>NUCLEOTIDE SEQUENCE [LARGE SCALE GENOMIC DNA]</scope>
    <source>
        <strain evidence="8">SAF-2024a</strain>
        <tissue evidence="8">Leaf</tissue>
    </source>
</reference>
<dbReference type="GO" id="GO:0003680">
    <property type="term" value="F:minor groove of adenine-thymine-rich DNA binding"/>
    <property type="evidence" value="ECO:0007669"/>
    <property type="project" value="UniProtKB-UniRule"/>
</dbReference>
<keyword evidence="3 4" id="KW-0804">Transcription</keyword>
<keyword evidence="2 4" id="KW-0238">DNA-binding</keyword>
<comment type="caution">
    <text evidence="8">The sequence shown here is derived from an EMBL/GenBank/DDBJ whole genome shotgun (WGS) entry which is preliminary data.</text>
</comment>
<gene>
    <name evidence="8" type="ORF">AAHA92_00458</name>
</gene>
<dbReference type="CDD" id="cd11378">
    <property type="entry name" value="DUF296"/>
    <property type="match status" value="1"/>
</dbReference>
<dbReference type="Gene3D" id="3.30.1330.80">
    <property type="entry name" value="Hypothetical protein, similar to alpha- acetolactate decarboxylase, domain 2"/>
    <property type="match status" value="1"/>
</dbReference>
<protein>
    <recommendedName>
        <fullName evidence="4">AT-hook motif nuclear-localized protein</fullName>
    </recommendedName>
</protein>
<evidence type="ECO:0000313" key="8">
    <source>
        <dbReference type="EMBL" id="KAL1568914.1"/>
    </source>
</evidence>
<dbReference type="InterPro" id="IPR005175">
    <property type="entry name" value="PPC_dom"/>
</dbReference>
<keyword evidence="6" id="KW-1133">Transmembrane helix</keyword>
<evidence type="ECO:0000256" key="4">
    <source>
        <dbReference type="RuleBase" id="RU367031"/>
    </source>
</evidence>
<dbReference type="PROSITE" id="PS51742">
    <property type="entry name" value="PPC"/>
    <property type="match status" value="1"/>
</dbReference>
<comment type="function">
    <text evidence="4">Transcription factor that specifically binds AT-rich DNA sequences related to the nuclear matrix attachment regions (MARs).</text>
</comment>
<evidence type="ECO:0000256" key="1">
    <source>
        <dbReference type="ARBA" id="ARBA00023015"/>
    </source>
</evidence>
<accession>A0ABD1IM45</accession>
<keyword evidence="9" id="KW-1185">Reference proteome</keyword>
<dbReference type="PANTHER" id="PTHR31500:SF51">
    <property type="entry name" value="AT-HOOK MOTIF NUCLEAR-LOCALIZED PROTEIN 8"/>
    <property type="match status" value="1"/>
</dbReference>
<proteinExistence type="predicted"/>
<comment type="subcellular location">
    <subcellularLocation>
        <location evidence="4">Nucleus</location>
    </subcellularLocation>
</comment>
<keyword evidence="6" id="KW-0472">Membrane</keyword>
<evidence type="ECO:0000256" key="3">
    <source>
        <dbReference type="ARBA" id="ARBA00023163"/>
    </source>
</evidence>
<evidence type="ECO:0000256" key="2">
    <source>
        <dbReference type="ARBA" id="ARBA00023125"/>
    </source>
</evidence>
<keyword evidence="4" id="KW-0539">Nucleus</keyword>
<organism evidence="8 9">
    <name type="scientific">Salvia divinorum</name>
    <name type="common">Maria pastora</name>
    <name type="synonym">Diviner's sage</name>
    <dbReference type="NCBI Taxonomy" id="28513"/>
    <lineage>
        <taxon>Eukaryota</taxon>
        <taxon>Viridiplantae</taxon>
        <taxon>Streptophyta</taxon>
        <taxon>Embryophyta</taxon>
        <taxon>Tracheophyta</taxon>
        <taxon>Spermatophyta</taxon>
        <taxon>Magnoliopsida</taxon>
        <taxon>eudicotyledons</taxon>
        <taxon>Gunneridae</taxon>
        <taxon>Pentapetalae</taxon>
        <taxon>asterids</taxon>
        <taxon>lamiids</taxon>
        <taxon>Lamiales</taxon>
        <taxon>Lamiaceae</taxon>
        <taxon>Nepetoideae</taxon>
        <taxon>Mentheae</taxon>
        <taxon>Salviinae</taxon>
        <taxon>Salvia</taxon>
        <taxon>Salvia subgen. Calosphace</taxon>
    </lineage>
</organism>
<name>A0ABD1IM45_SALDI</name>
<feature type="region of interest" description="Disordered" evidence="5">
    <location>
        <begin position="1"/>
        <end position="26"/>
    </location>
</feature>
<evidence type="ECO:0000259" key="7">
    <source>
        <dbReference type="PROSITE" id="PS51742"/>
    </source>
</evidence>
<keyword evidence="1 4" id="KW-0805">Transcription regulation</keyword>
<dbReference type="Proteomes" id="UP001567538">
    <property type="component" value="Unassembled WGS sequence"/>
</dbReference>
<dbReference type="Pfam" id="PF03479">
    <property type="entry name" value="PCC"/>
    <property type="match status" value="1"/>
</dbReference>
<evidence type="ECO:0000313" key="9">
    <source>
        <dbReference type="Proteomes" id="UP001567538"/>
    </source>
</evidence>
<dbReference type="SUPFAM" id="SSF117856">
    <property type="entry name" value="AF0104/ALDC/Ptd012-like"/>
    <property type="match status" value="1"/>
</dbReference>
<comment type="domain">
    <text evidence="4">The PPC domain mediates interactions between AHL proteins.</text>
</comment>
<feature type="compositionally biased region" description="Basic residues" evidence="5">
    <location>
        <begin position="14"/>
        <end position="26"/>
    </location>
</feature>
<feature type="transmembrane region" description="Helical" evidence="6">
    <location>
        <begin position="109"/>
        <end position="131"/>
    </location>
</feature>
<evidence type="ECO:0000256" key="6">
    <source>
        <dbReference type="SAM" id="Phobius"/>
    </source>
</evidence>
<dbReference type="PANTHER" id="PTHR31500">
    <property type="entry name" value="AT-HOOK MOTIF NUCLEAR-LOCALIZED PROTEIN 9"/>
    <property type="match status" value="1"/>
</dbReference>
<sequence>MDPFDTAITQIQGPKKKRGRPRRAVRGRHIPLGLSPTAAATPTSQSPDILAIPGTNFTPYALTVEIGEDIISKIKALAKERSLKARTICILSATGSISNANVDSSICQVVLLITSVMICLMVNVLVPGILYTPLKMNWFVDELTGALSLTDFKRLLLSIEENDLSS</sequence>
<evidence type="ECO:0000256" key="5">
    <source>
        <dbReference type="SAM" id="MobiDB-lite"/>
    </source>
</evidence>